<protein>
    <submittedName>
        <fullName evidence="2">DUF5753 domain-containing protein</fullName>
    </submittedName>
</protein>
<evidence type="ECO:0000313" key="3">
    <source>
        <dbReference type="Proteomes" id="UP001595847"/>
    </source>
</evidence>
<evidence type="ECO:0000259" key="1">
    <source>
        <dbReference type="Pfam" id="PF19054"/>
    </source>
</evidence>
<gene>
    <name evidence="2" type="ORF">ACFOVU_10710</name>
</gene>
<name>A0ABV8FLY5_9ACTN</name>
<reference evidence="3" key="1">
    <citation type="journal article" date="2019" name="Int. J. Syst. Evol. Microbiol.">
        <title>The Global Catalogue of Microorganisms (GCM) 10K type strain sequencing project: providing services to taxonomists for standard genome sequencing and annotation.</title>
        <authorList>
            <consortium name="The Broad Institute Genomics Platform"/>
            <consortium name="The Broad Institute Genome Sequencing Center for Infectious Disease"/>
            <person name="Wu L."/>
            <person name="Ma J."/>
        </authorList>
    </citation>
    <scope>NUCLEOTIDE SEQUENCE [LARGE SCALE GENOMIC DNA]</scope>
    <source>
        <strain evidence="3">TBRC 1826</strain>
    </source>
</reference>
<dbReference type="RefSeq" id="WP_378532385.1">
    <property type="nucleotide sequence ID" value="NZ_JBHSBH010000007.1"/>
</dbReference>
<accession>A0ABV8FLY5</accession>
<dbReference type="EMBL" id="JBHSBH010000007">
    <property type="protein sequence ID" value="MFC3996389.1"/>
    <property type="molecule type" value="Genomic_DNA"/>
</dbReference>
<dbReference type="Proteomes" id="UP001595847">
    <property type="component" value="Unassembled WGS sequence"/>
</dbReference>
<comment type="caution">
    <text evidence="2">The sequence shown here is derived from an EMBL/GenBank/DDBJ whole genome shotgun (WGS) entry which is preliminary data.</text>
</comment>
<feature type="domain" description="DUF5753" evidence="1">
    <location>
        <begin position="37"/>
        <end position="215"/>
    </location>
</feature>
<sequence length="220" mass="24198">MDQCHQLAELDRTFNTKGALLRRWSDVSRKVADPDWYRRVEDAENAASALRMHHPVLIPGPLQTPEYTQTVLTYGRPHDSPTDIQDLTAFKSARAERLLALSTLTISAVLPEHVVRGCLGDAETAARQLQHLVDLAESGPLGLQIVPSGYPTHIGASTGAFELLTFVDRLPLVHAEHVSGGELVDDPREAQRIQSVYGLLQAWALSPAQSIELVRKVITC</sequence>
<proteinExistence type="predicted"/>
<evidence type="ECO:0000313" key="2">
    <source>
        <dbReference type="EMBL" id="MFC3996389.1"/>
    </source>
</evidence>
<keyword evidence="3" id="KW-1185">Reference proteome</keyword>
<organism evidence="2 3">
    <name type="scientific">Nocardiopsis sediminis</name>
    <dbReference type="NCBI Taxonomy" id="1778267"/>
    <lineage>
        <taxon>Bacteria</taxon>
        <taxon>Bacillati</taxon>
        <taxon>Actinomycetota</taxon>
        <taxon>Actinomycetes</taxon>
        <taxon>Streptosporangiales</taxon>
        <taxon>Nocardiopsidaceae</taxon>
        <taxon>Nocardiopsis</taxon>
    </lineage>
</organism>
<dbReference type="InterPro" id="IPR043917">
    <property type="entry name" value="DUF5753"/>
</dbReference>
<dbReference type="Pfam" id="PF19054">
    <property type="entry name" value="DUF5753"/>
    <property type="match status" value="1"/>
</dbReference>